<evidence type="ECO:0000313" key="3">
    <source>
        <dbReference type="EMBL" id="PKR81048.1"/>
    </source>
</evidence>
<evidence type="ECO:0000259" key="2">
    <source>
        <dbReference type="PROSITE" id="PS50206"/>
    </source>
</evidence>
<evidence type="ECO:0000256" key="1">
    <source>
        <dbReference type="SAM" id="MobiDB-lite"/>
    </source>
</evidence>
<dbReference type="EMBL" id="PJNI01000007">
    <property type="protein sequence ID" value="PKR81048.1"/>
    <property type="molecule type" value="Genomic_DNA"/>
</dbReference>
<evidence type="ECO:0000313" key="4">
    <source>
        <dbReference type="Proteomes" id="UP000236654"/>
    </source>
</evidence>
<dbReference type="AlphaFoldDB" id="A0A2I0R388"/>
<protein>
    <recommendedName>
        <fullName evidence="2">Rhodanese domain-containing protein</fullName>
    </recommendedName>
</protein>
<dbReference type="SMART" id="SM00450">
    <property type="entry name" value="RHOD"/>
    <property type="match status" value="1"/>
</dbReference>
<dbReference type="Pfam" id="PF00581">
    <property type="entry name" value="Rhodanese"/>
    <property type="match status" value="1"/>
</dbReference>
<dbReference type="Proteomes" id="UP000236654">
    <property type="component" value="Unassembled WGS sequence"/>
</dbReference>
<dbReference type="InterPro" id="IPR001763">
    <property type="entry name" value="Rhodanese-like_dom"/>
</dbReference>
<dbReference type="InterPro" id="IPR036873">
    <property type="entry name" value="Rhodanese-like_dom_sf"/>
</dbReference>
<dbReference type="OrthoDB" id="1450994at2"/>
<accession>A0A2I0R388</accession>
<organism evidence="3 4">
    <name type="scientific">Brumimicrobium salinarum</name>
    <dbReference type="NCBI Taxonomy" id="2058658"/>
    <lineage>
        <taxon>Bacteria</taxon>
        <taxon>Pseudomonadati</taxon>
        <taxon>Bacteroidota</taxon>
        <taxon>Flavobacteriia</taxon>
        <taxon>Flavobacteriales</taxon>
        <taxon>Crocinitomicaceae</taxon>
        <taxon>Brumimicrobium</taxon>
    </lineage>
</organism>
<feature type="region of interest" description="Disordered" evidence="1">
    <location>
        <begin position="1"/>
        <end position="25"/>
    </location>
</feature>
<comment type="caution">
    <text evidence="3">The sequence shown here is derived from an EMBL/GenBank/DDBJ whole genome shotgun (WGS) entry which is preliminary data.</text>
</comment>
<dbReference type="PANTHER" id="PTHR43031">
    <property type="entry name" value="FAD-DEPENDENT OXIDOREDUCTASE"/>
    <property type="match status" value="1"/>
</dbReference>
<dbReference type="PROSITE" id="PS50206">
    <property type="entry name" value="RHODANESE_3"/>
    <property type="match status" value="1"/>
</dbReference>
<proteinExistence type="predicted"/>
<keyword evidence="4" id="KW-1185">Reference proteome</keyword>
<feature type="compositionally biased region" description="Polar residues" evidence="1">
    <location>
        <begin position="1"/>
        <end position="20"/>
    </location>
</feature>
<sequence>MSSCSNSQTSEASNSGQETAQQKDKQIDFENAYIVDVRTPQEFASGHYEGAINIPLNTVEAHLDEFEGKEQIVVYCRSGARSGNAKMILENAGYSNVINGINQSNLEKLEDKQK</sequence>
<reference evidence="3 4" key="1">
    <citation type="submission" date="2017-12" db="EMBL/GenBank/DDBJ databases">
        <title>The draft genome sequence of Brumimicrobium saltpan LHR20.</title>
        <authorList>
            <person name="Do Z.-J."/>
            <person name="Luo H.-R."/>
        </authorList>
    </citation>
    <scope>NUCLEOTIDE SEQUENCE [LARGE SCALE GENOMIC DNA]</scope>
    <source>
        <strain evidence="3 4">LHR20</strain>
    </source>
</reference>
<name>A0A2I0R388_9FLAO</name>
<dbReference type="SUPFAM" id="SSF52821">
    <property type="entry name" value="Rhodanese/Cell cycle control phosphatase"/>
    <property type="match status" value="1"/>
</dbReference>
<dbReference type="InterPro" id="IPR050229">
    <property type="entry name" value="GlpE_sulfurtransferase"/>
</dbReference>
<dbReference type="PANTHER" id="PTHR43031:SF1">
    <property type="entry name" value="PYRIDINE NUCLEOTIDE-DISULPHIDE OXIDOREDUCTASE"/>
    <property type="match status" value="1"/>
</dbReference>
<dbReference type="Gene3D" id="3.40.250.10">
    <property type="entry name" value="Rhodanese-like domain"/>
    <property type="match status" value="1"/>
</dbReference>
<feature type="domain" description="Rhodanese" evidence="2">
    <location>
        <begin position="28"/>
        <end position="110"/>
    </location>
</feature>
<dbReference type="CDD" id="cd00158">
    <property type="entry name" value="RHOD"/>
    <property type="match status" value="1"/>
</dbReference>
<gene>
    <name evidence="3" type="ORF">CW751_07065</name>
</gene>